<dbReference type="RefSeq" id="WP_007413563.1">
    <property type="nucleotide sequence ID" value="NZ_ABOX02000004.1"/>
</dbReference>
<dbReference type="EMBL" id="ABOX02000004">
    <property type="protein sequence ID" value="EEF62683.1"/>
    <property type="molecule type" value="Genomic_DNA"/>
</dbReference>
<dbReference type="Gene3D" id="3.40.630.30">
    <property type="match status" value="1"/>
</dbReference>
<dbReference type="GO" id="GO:0016747">
    <property type="term" value="F:acyltransferase activity, transferring groups other than amino-acyl groups"/>
    <property type="evidence" value="ECO:0007669"/>
    <property type="project" value="InterPro"/>
</dbReference>
<gene>
    <name evidence="2" type="ORF">Cflav_PD5318</name>
</gene>
<keyword evidence="3" id="KW-1185">Reference proteome</keyword>
<feature type="domain" description="N-acetyltransferase" evidence="1">
    <location>
        <begin position="9"/>
        <end position="138"/>
    </location>
</feature>
<proteinExistence type="predicted"/>
<comment type="caution">
    <text evidence="2">The sequence shown here is derived from an EMBL/GenBank/DDBJ whole genome shotgun (WGS) entry which is preliminary data.</text>
</comment>
<dbReference type="CDD" id="cd04301">
    <property type="entry name" value="NAT_SF"/>
    <property type="match status" value="1"/>
</dbReference>
<sequence>MSAKAVHYSETREIALESILTLYRANEWSSAEKPESLRKALLASHSLVSAWDGSRLVGLGNAISDGHLVVYYPHLLVLPEYQGRGVGKQLMAMLMGKYNGFHQHMLVADGRALDFYRKCGFERAGNTEPMWIYAGHDH</sequence>
<evidence type="ECO:0000313" key="2">
    <source>
        <dbReference type="EMBL" id="EEF62683.1"/>
    </source>
</evidence>
<dbReference type="STRING" id="320771.Cflav_PD5318"/>
<evidence type="ECO:0000313" key="3">
    <source>
        <dbReference type="Proteomes" id="UP000003688"/>
    </source>
</evidence>
<dbReference type="SUPFAM" id="SSF55729">
    <property type="entry name" value="Acyl-CoA N-acyltransferases (Nat)"/>
    <property type="match status" value="1"/>
</dbReference>
<dbReference type="PANTHER" id="PTHR43233">
    <property type="entry name" value="FAMILY N-ACETYLTRANSFERASE, PUTATIVE (AFU_ORTHOLOGUE AFUA_6G03350)-RELATED"/>
    <property type="match status" value="1"/>
</dbReference>
<dbReference type="OrthoDB" id="9788755at2"/>
<dbReference type="AlphaFoldDB" id="B9XCL5"/>
<keyword evidence="2" id="KW-0808">Transferase</keyword>
<dbReference type="Proteomes" id="UP000003688">
    <property type="component" value="Unassembled WGS sequence"/>
</dbReference>
<accession>B9XCL5</accession>
<dbReference type="InterPro" id="IPR000182">
    <property type="entry name" value="GNAT_dom"/>
</dbReference>
<dbReference type="Pfam" id="PF13673">
    <property type="entry name" value="Acetyltransf_10"/>
    <property type="match status" value="1"/>
</dbReference>
<organism evidence="2 3">
    <name type="scientific">Pedosphaera parvula (strain Ellin514)</name>
    <dbReference type="NCBI Taxonomy" id="320771"/>
    <lineage>
        <taxon>Bacteria</taxon>
        <taxon>Pseudomonadati</taxon>
        <taxon>Verrucomicrobiota</taxon>
        <taxon>Pedosphaerae</taxon>
        <taxon>Pedosphaerales</taxon>
        <taxon>Pedosphaeraceae</taxon>
        <taxon>Pedosphaera</taxon>
    </lineage>
</organism>
<dbReference type="PANTHER" id="PTHR43233:SF1">
    <property type="entry name" value="FAMILY N-ACETYLTRANSFERASE, PUTATIVE (AFU_ORTHOLOGUE AFUA_6G03350)-RELATED"/>
    <property type="match status" value="1"/>
</dbReference>
<name>B9XCL5_PEDPL</name>
<reference evidence="2 3" key="1">
    <citation type="journal article" date="2011" name="J. Bacteriol.">
        <title>Genome sequence of 'Pedosphaera parvula' Ellin514, an aerobic Verrucomicrobial isolate from pasture soil.</title>
        <authorList>
            <person name="Kant R."/>
            <person name="van Passel M.W."/>
            <person name="Sangwan P."/>
            <person name="Palva A."/>
            <person name="Lucas S."/>
            <person name="Copeland A."/>
            <person name="Lapidus A."/>
            <person name="Glavina Del Rio T."/>
            <person name="Dalin E."/>
            <person name="Tice H."/>
            <person name="Bruce D."/>
            <person name="Goodwin L."/>
            <person name="Pitluck S."/>
            <person name="Chertkov O."/>
            <person name="Larimer F.W."/>
            <person name="Land M.L."/>
            <person name="Hauser L."/>
            <person name="Brettin T.S."/>
            <person name="Detter J.C."/>
            <person name="Han S."/>
            <person name="de Vos W.M."/>
            <person name="Janssen P.H."/>
            <person name="Smidt H."/>
        </authorList>
    </citation>
    <scope>NUCLEOTIDE SEQUENCE [LARGE SCALE GENOMIC DNA]</scope>
    <source>
        <strain evidence="2 3">Ellin514</strain>
    </source>
</reference>
<dbReference type="InterPro" id="IPR053144">
    <property type="entry name" value="Acetyltransferase_Butenolide"/>
</dbReference>
<dbReference type="PROSITE" id="PS51186">
    <property type="entry name" value="GNAT"/>
    <property type="match status" value="1"/>
</dbReference>
<evidence type="ECO:0000259" key="1">
    <source>
        <dbReference type="PROSITE" id="PS51186"/>
    </source>
</evidence>
<protein>
    <submittedName>
        <fullName evidence="2">GCN5-related N-acetyltransferase</fullName>
    </submittedName>
</protein>
<dbReference type="InterPro" id="IPR016181">
    <property type="entry name" value="Acyl_CoA_acyltransferase"/>
</dbReference>